<evidence type="ECO:0008006" key="4">
    <source>
        <dbReference type="Google" id="ProtNLM"/>
    </source>
</evidence>
<evidence type="ECO:0000256" key="2">
    <source>
        <dbReference type="SAM" id="SignalP"/>
    </source>
</evidence>
<reference evidence="3" key="1">
    <citation type="submission" date="2021-01" db="EMBL/GenBank/DDBJ databases">
        <authorList>
            <person name="Corre E."/>
            <person name="Pelletier E."/>
            <person name="Niang G."/>
            <person name="Scheremetjew M."/>
            <person name="Finn R."/>
            <person name="Kale V."/>
            <person name="Holt S."/>
            <person name="Cochrane G."/>
            <person name="Meng A."/>
            <person name="Brown T."/>
            <person name="Cohen L."/>
        </authorList>
    </citation>
    <scope>NUCLEOTIDE SEQUENCE</scope>
    <source>
        <strain evidence="3">NIES-381</strain>
    </source>
</reference>
<evidence type="ECO:0000313" key="3">
    <source>
        <dbReference type="EMBL" id="CAD9018113.1"/>
    </source>
</evidence>
<keyword evidence="2" id="KW-0732">Signal</keyword>
<feature type="signal peptide" evidence="2">
    <location>
        <begin position="1"/>
        <end position="16"/>
    </location>
</feature>
<feature type="coiled-coil region" evidence="1">
    <location>
        <begin position="48"/>
        <end position="75"/>
    </location>
</feature>
<evidence type="ECO:0000256" key="1">
    <source>
        <dbReference type="SAM" id="Coils"/>
    </source>
</evidence>
<feature type="chain" id="PRO_5030918872" description="Secreted protein" evidence="2">
    <location>
        <begin position="17"/>
        <end position="178"/>
    </location>
</feature>
<organism evidence="3">
    <name type="scientific">Eutreptiella gymnastica</name>
    <dbReference type="NCBI Taxonomy" id="73025"/>
    <lineage>
        <taxon>Eukaryota</taxon>
        <taxon>Discoba</taxon>
        <taxon>Euglenozoa</taxon>
        <taxon>Euglenida</taxon>
        <taxon>Spirocuta</taxon>
        <taxon>Euglenophyceae</taxon>
        <taxon>Eutreptiales</taxon>
        <taxon>Eutreptiaceae</taxon>
        <taxon>Eutreptiella</taxon>
    </lineage>
</organism>
<dbReference type="AlphaFoldDB" id="A0A7S1INF1"/>
<dbReference type="EMBL" id="HBGA01078315">
    <property type="protein sequence ID" value="CAD9018113.1"/>
    <property type="molecule type" value="Transcribed_RNA"/>
</dbReference>
<sequence length="178" mass="20398">MLTLVLCLLLATTTQGSWPASGTIAKVQALQQRVLAGEQVMGVEESDLAEWLTTYEQLKREVAEAEREHDDHHVSKQELMYQRQQEEHKLFEHITHHTTGDQQDTNAIEDRLRDLVKTFKDNKKGIDDGLNHVHKNIHESRSAAEVKQLALDRFLEEVEAKVQQAEELNTQQHSGDEL</sequence>
<proteinExistence type="predicted"/>
<accession>A0A7S1INF1</accession>
<keyword evidence="1" id="KW-0175">Coiled coil</keyword>
<name>A0A7S1INF1_9EUGL</name>
<protein>
    <recommendedName>
        <fullName evidence="4">Secreted protein</fullName>
    </recommendedName>
</protein>
<gene>
    <name evidence="3" type="ORF">EGYM00392_LOCUS29223</name>
</gene>